<dbReference type="Gene3D" id="6.10.250.2090">
    <property type="match status" value="1"/>
</dbReference>
<sequence>MSVNSIYLALLLGPEVIVPLFFVLLLLLIILSASIKIVTEYERAVIFRLGRLIGVKGPGVVVILPVIDRRRIIDLRLVTFDVPKQRIITKDNVTVDVDAIVYFRVTDPQMAVLKVKDYFTASALLAQTTLRDVIGQVELDDLLTRRDELNKRIQQILDESTEPWGIKVTTVALRDVVIPEMMQRAIAKQAEAERERRSRIIAAEGELMAAEKMAQAADYYAQHPIALRLRELQTWSEIAREKNMIVVTESGAKELGTILGVVGTKKQE</sequence>
<feature type="domain" description="Band 7" evidence="4">
    <location>
        <begin position="33"/>
        <end position="190"/>
    </location>
</feature>
<keyword evidence="3" id="KW-1133">Transmembrane helix</keyword>
<dbReference type="InterPro" id="IPR036013">
    <property type="entry name" value="Band_7/SPFH_dom_sf"/>
</dbReference>
<keyword evidence="3" id="KW-0812">Transmembrane</keyword>
<evidence type="ECO:0000259" key="4">
    <source>
        <dbReference type="SMART" id="SM00244"/>
    </source>
</evidence>
<evidence type="ECO:0000256" key="1">
    <source>
        <dbReference type="ARBA" id="ARBA00004167"/>
    </source>
</evidence>
<protein>
    <submittedName>
        <fullName evidence="5">Slipin family protein</fullName>
    </submittedName>
</protein>
<dbReference type="Pfam" id="PF01145">
    <property type="entry name" value="Band_7"/>
    <property type="match status" value="1"/>
</dbReference>
<evidence type="ECO:0000256" key="2">
    <source>
        <dbReference type="ARBA" id="ARBA00008164"/>
    </source>
</evidence>
<dbReference type="Gene3D" id="3.30.479.30">
    <property type="entry name" value="Band 7 domain"/>
    <property type="match status" value="1"/>
</dbReference>
<dbReference type="InterPro" id="IPR001107">
    <property type="entry name" value="Band_7"/>
</dbReference>
<dbReference type="AlphaFoldDB" id="A0A7C5QD60"/>
<evidence type="ECO:0000256" key="3">
    <source>
        <dbReference type="SAM" id="Phobius"/>
    </source>
</evidence>
<comment type="subcellular location">
    <subcellularLocation>
        <location evidence="1">Membrane</location>
        <topology evidence="1">Single-pass membrane protein</topology>
    </subcellularLocation>
</comment>
<reference evidence="5" key="1">
    <citation type="journal article" date="2020" name="mSystems">
        <title>Genome- and Community-Level Interaction Insights into Carbon Utilization and Element Cycling Functions of Hydrothermarchaeota in Hydrothermal Sediment.</title>
        <authorList>
            <person name="Zhou Z."/>
            <person name="Liu Y."/>
            <person name="Xu W."/>
            <person name="Pan J."/>
            <person name="Luo Z.H."/>
            <person name="Li M."/>
        </authorList>
    </citation>
    <scope>NUCLEOTIDE SEQUENCE [LARGE SCALE GENOMIC DNA]</scope>
    <source>
        <strain evidence="5">SpSt-1056</strain>
    </source>
</reference>
<dbReference type="GO" id="GO:0098552">
    <property type="term" value="C:side of membrane"/>
    <property type="evidence" value="ECO:0007669"/>
    <property type="project" value="UniProtKB-ARBA"/>
</dbReference>
<keyword evidence="3" id="KW-0472">Membrane</keyword>
<dbReference type="InterPro" id="IPR043202">
    <property type="entry name" value="Band-7_stomatin-like"/>
</dbReference>
<comment type="caution">
    <text evidence="5">The sequence shown here is derived from an EMBL/GenBank/DDBJ whole genome shotgun (WGS) entry which is preliminary data.</text>
</comment>
<comment type="similarity">
    <text evidence="2">Belongs to the band 7/mec-2 family.</text>
</comment>
<dbReference type="CDD" id="cd08826">
    <property type="entry name" value="SPFH_eoslipins_u1"/>
    <property type="match status" value="1"/>
</dbReference>
<feature type="transmembrane region" description="Helical" evidence="3">
    <location>
        <begin position="6"/>
        <end position="33"/>
    </location>
</feature>
<organism evidence="5">
    <name type="scientific">Caldiarchaeum subterraneum</name>
    <dbReference type="NCBI Taxonomy" id="311458"/>
    <lineage>
        <taxon>Archaea</taxon>
        <taxon>Nitrososphaerota</taxon>
        <taxon>Candidatus Caldarchaeales</taxon>
        <taxon>Candidatus Caldarchaeaceae</taxon>
        <taxon>Candidatus Caldarchaeum</taxon>
    </lineage>
</organism>
<dbReference type="PANTHER" id="PTHR10264:SF19">
    <property type="entry name" value="AT06885P-RELATED"/>
    <property type="match status" value="1"/>
</dbReference>
<dbReference type="PANTHER" id="PTHR10264">
    <property type="entry name" value="BAND 7 PROTEIN-RELATED"/>
    <property type="match status" value="1"/>
</dbReference>
<dbReference type="PRINTS" id="PR00721">
    <property type="entry name" value="STOMATIN"/>
</dbReference>
<dbReference type="GO" id="GO:0005886">
    <property type="term" value="C:plasma membrane"/>
    <property type="evidence" value="ECO:0007669"/>
    <property type="project" value="InterPro"/>
</dbReference>
<accession>A0A7C5QD60</accession>
<dbReference type="SMART" id="SM00244">
    <property type="entry name" value="PHB"/>
    <property type="match status" value="1"/>
</dbReference>
<evidence type="ECO:0000313" key="5">
    <source>
        <dbReference type="EMBL" id="HHK68408.1"/>
    </source>
</evidence>
<name>A0A7C5QD60_CALS0</name>
<dbReference type="SUPFAM" id="SSF117892">
    <property type="entry name" value="Band 7/SPFH domain"/>
    <property type="match status" value="1"/>
</dbReference>
<dbReference type="InterPro" id="IPR001972">
    <property type="entry name" value="Stomatin_HflK_fam"/>
</dbReference>
<dbReference type="FunFam" id="3.30.479.30:FF:000004">
    <property type="entry name" value="Putative membrane protease family, stomatin"/>
    <property type="match status" value="1"/>
</dbReference>
<proteinExistence type="inferred from homology"/>
<feature type="transmembrane region" description="Helical" evidence="3">
    <location>
        <begin position="45"/>
        <end position="67"/>
    </location>
</feature>
<gene>
    <name evidence="5" type="ORF">ENM11_04545</name>
</gene>
<dbReference type="EMBL" id="DRWN01000031">
    <property type="protein sequence ID" value="HHK68408.1"/>
    <property type="molecule type" value="Genomic_DNA"/>
</dbReference>